<feature type="transmembrane region" description="Helical" evidence="8">
    <location>
        <begin position="143"/>
        <end position="161"/>
    </location>
</feature>
<name>A0A368KCL0_9HYPH</name>
<evidence type="ECO:0000256" key="4">
    <source>
        <dbReference type="ARBA" id="ARBA00022475"/>
    </source>
</evidence>
<keyword evidence="3" id="KW-0813">Transport</keyword>
<evidence type="ECO:0000256" key="5">
    <source>
        <dbReference type="ARBA" id="ARBA00022692"/>
    </source>
</evidence>
<evidence type="ECO:0000256" key="7">
    <source>
        <dbReference type="ARBA" id="ARBA00023136"/>
    </source>
</evidence>
<evidence type="ECO:0000256" key="3">
    <source>
        <dbReference type="ARBA" id="ARBA00022448"/>
    </source>
</evidence>
<dbReference type="InterPro" id="IPR002781">
    <property type="entry name" value="TM_pro_TauE-like"/>
</dbReference>
<comment type="caution">
    <text evidence="9">The sequence shown here is derived from an EMBL/GenBank/DDBJ whole genome shotgun (WGS) entry which is preliminary data.</text>
</comment>
<feature type="transmembrane region" description="Helical" evidence="8">
    <location>
        <begin position="25"/>
        <end position="48"/>
    </location>
</feature>
<proteinExistence type="inferred from homology"/>
<dbReference type="GO" id="GO:0005886">
    <property type="term" value="C:plasma membrane"/>
    <property type="evidence" value="ECO:0007669"/>
    <property type="project" value="UniProtKB-SubCell"/>
</dbReference>
<reference evidence="9 10" key="1">
    <citation type="submission" date="2018-07" db="EMBL/GenBank/DDBJ databases">
        <title>The draft genome of Phyllobacterium salinisoli.</title>
        <authorList>
            <person name="Liu L."/>
            <person name="Li L."/>
            <person name="Zhang X."/>
            <person name="Liang L."/>
        </authorList>
    </citation>
    <scope>NUCLEOTIDE SEQUENCE [LARGE SCALE GENOMIC DNA]</scope>
    <source>
        <strain evidence="9 10">LLAN61</strain>
    </source>
</reference>
<evidence type="ECO:0000313" key="9">
    <source>
        <dbReference type="EMBL" id="RCS25820.1"/>
    </source>
</evidence>
<keyword evidence="4 8" id="KW-1003">Cell membrane</keyword>
<evidence type="ECO:0000313" key="10">
    <source>
        <dbReference type="Proteomes" id="UP000253420"/>
    </source>
</evidence>
<dbReference type="AlphaFoldDB" id="A0A368KCL0"/>
<feature type="transmembrane region" description="Helical" evidence="8">
    <location>
        <begin position="60"/>
        <end position="77"/>
    </location>
</feature>
<protein>
    <recommendedName>
        <fullName evidence="8">Probable membrane transporter protein</fullName>
    </recommendedName>
</protein>
<organism evidence="9 10">
    <name type="scientific">Phyllobacterium salinisoli</name>
    <dbReference type="NCBI Taxonomy" id="1899321"/>
    <lineage>
        <taxon>Bacteria</taxon>
        <taxon>Pseudomonadati</taxon>
        <taxon>Pseudomonadota</taxon>
        <taxon>Alphaproteobacteria</taxon>
        <taxon>Hyphomicrobiales</taxon>
        <taxon>Phyllobacteriaceae</taxon>
        <taxon>Phyllobacterium</taxon>
    </lineage>
</organism>
<dbReference type="PANTHER" id="PTHR30269:SF37">
    <property type="entry name" value="MEMBRANE TRANSPORTER PROTEIN"/>
    <property type="match status" value="1"/>
</dbReference>
<keyword evidence="5 8" id="KW-0812">Transmembrane</keyword>
<keyword evidence="6 8" id="KW-1133">Transmembrane helix</keyword>
<dbReference type="Proteomes" id="UP000253420">
    <property type="component" value="Unassembled WGS sequence"/>
</dbReference>
<comment type="similarity">
    <text evidence="2 8">Belongs to the 4-toluene sulfonate uptake permease (TSUP) (TC 2.A.102) family.</text>
</comment>
<dbReference type="OrthoDB" id="9795324at2"/>
<evidence type="ECO:0000256" key="1">
    <source>
        <dbReference type="ARBA" id="ARBA00004651"/>
    </source>
</evidence>
<feature type="transmembrane region" description="Helical" evidence="8">
    <location>
        <begin position="89"/>
        <end position="108"/>
    </location>
</feature>
<sequence>MTAFSNMPDFFRIAFAPYSDTQLSFLLASAFIAGLARGFSGFGGALIFVPLASSVVGPKLAAPLLLIIDGVGALGMIPNAIRQANRHEVLTMSIGALIGVPLGVAALAMIDPLAVRWGIVVTVVLFLALLVSGWRYHNQPSPLLTICVGSLAGFFSGTAQIGGPPVIAYWLGGTMPVGIVRANIVLYFAISTVISTISYVIGGLFVASLAAFALVVGPSYALGLYLGSLLFGQASDRLFRRICYWMIGAAALISLPLLDPFLR</sequence>
<feature type="transmembrane region" description="Helical" evidence="8">
    <location>
        <begin position="114"/>
        <end position="131"/>
    </location>
</feature>
<gene>
    <name evidence="9" type="ORF">DUT91_03400</name>
</gene>
<feature type="transmembrane region" description="Helical" evidence="8">
    <location>
        <begin position="197"/>
        <end position="222"/>
    </location>
</feature>
<dbReference type="EMBL" id="QOZG01000001">
    <property type="protein sequence ID" value="RCS25820.1"/>
    <property type="molecule type" value="Genomic_DNA"/>
</dbReference>
<evidence type="ECO:0000256" key="2">
    <source>
        <dbReference type="ARBA" id="ARBA00009142"/>
    </source>
</evidence>
<keyword evidence="7 8" id="KW-0472">Membrane</keyword>
<keyword evidence="10" id="KW-1185">Reference proteome</keyword>
<feature type="transmembrane region" description="Helical" evidence="8">
    <location>
        <begin position="242"/>
        <end position="262"/>
    </location>
</feature>
<evidence type="ECO:0000256" key="8">
    <source>
        <dbReference type="RuleBase" id="RU363041"/>
    </source>
</evidence>
<accession>A0A368KCL0</accession>
<dbReference type="InterPro" id="IPR052017">
    <property type="entry name" value="TSUP"/>
</dbReference>
<dbReference type="Pfam" id="PF01925">
    <property type="entry name" value="TauE"/>
    <property type="match status" value="1"/>
</dbReference>
<evidence type="ECO:0000256" key="6">
    <source>
        <dbReference type="ARBA" id="ARBA00022989"/>
    </source>
</evidence>
<dbReference type="PANTHER" id="PTHR30269">
    <property type="entry name" value="TRANSMEMBRANE PROTEIN YFCA"/>
    <property type="match status" value="1"/>
</dbReference>
<comment type="subcellular location">
    <subcellularLocation>
        <location evidence="1 8">Cell membrane</location>
        <topology evidence="1 8">Multi-pass membrane protein</topology>
    </subcellularLocation>
</comment>